<keyword evidence="2" id="KW-1185">Reference proteome</keyword>
<sequence>MVSQALQLLRQGVWAALTGGWYHDPEQSEFTNSCHLYLWLFLLLLPLALHL</sequence>
<dbReference type="AlphaFoldDB" id="A0A3Q7NK91"/>
<protein>
    <recommendedName>
        <fullName evidence="1">Pecanex-like protein</fullName>
    </recommendedName>
</protein>
<dbReference type="GO" id="GO:0016020">
    <property type="term" value="C:membrane"/>
    <property type="evidence" value="ECO:0007669"/>
    <property type="project" value="UniProtKB-SubCell"/>
</dbReference>
<evidence type="ECO:0000313" key="3">
    <source>
        <dbReference type="RefSeq" id="XP_025721895.1"/>
    </source>
</evidence>
<dbReference type="Proteomes" id="UP000286641">
    <property type="component" value="Unplaced"/>
</dbReference>
<comment type="similarity">
    <text evidence="1">Belongs to the pecanex family.</text>
</comment>
<gene>
    <name evidence="3" type="primary">LOC112819077</name>
</gene>
<dbReference type="PANTHER" id="PTHR12372">
    <property type="entry name" value="PECANEX"/>
    <property type="match status" value="1"/>
</dbReference>
<accession>A0A3Q7NK91</accession>
<reference evidence="3" key="2">
    <citation type="submission" date="2025-08" db="UniProtKB">
        <authorList>
            <consortium name="RefSeq"/>
        </authorList>
    </citation>
    <scope>IDENTIFICATION</scope>
    <source>
        <tissue evidence="3">Blood</tissue>
    </source>
</reference>
<reference key="1">
    <citation type="submission" date="2019-01" db="UniProtKB">
        <authorList>
            <consortium name="RefSeq"/>
        </authorList>
    </citation>
    <scope>IDENTIFICATION</scope>
</reference>
<dbReference type="RefSeq" id="XP_025721895.1">
    <property type="nucleotide sequence ID" value="XM_025866110.1"/>
</dbReference>
<dbReference type="InParanoid" id="A0A3Q7NK91"/>
<evidence type="ECO:0000256" key="1">
    <source>
        <dbReference type="RuleBase" id="RU367089"/>
    </source>
</evidence>
<dbReference type="PANTHER" id="PTHR12372:SF5">
    <property type="entry name" value="PECANEX-LIKE PROTEIN 2"/>
    <property type="match status" value="1"/>
</dbReference>
<proteinExistence type="inferred from homology"/>
<feature type="non-terminal residue" evidence="3">
    <location>
        <position position="51"/>
    </location>
</feature>
<name>A0A3Q7NK91_CALUR</name>
<dbReference type="InterPro" id="IPR039797">
    <property type="entry name" value="Pecanex"/>
</dbReference>
<comment type="subcellular location">
    <subcellularLocation>
        <location evidence="1">Membrane</location>
        <topology evidence="1">Multi-pass membrane protein</topology>
    </subcellularLocation>
</comment>
<evidence type="ECO:0000313" key="2">
    <source>
        <dbReference type="Proteomes" id="UP000286641"/>
    </source>
</evidence>
<organism evidence="2 3">
    <name type="scientific">Callorhinus ursinus</name>
    <name type="common">Northern fur seal</name>
    <dbReference type="NCBI Taxonomy" id="34884"/>
    <lineage>
        <taxon>Eukaryota</taxon>
        <taxon>Metazoa</taxon>
        <taxon>Chordata</taxon>
        <taxon>Craniata</taxon>
        <taxon>Vertebrata</taxon>
        <taxon>Euteleostomi</taxon>
        <taxon>Mammalia</taxon>
        <taxon>Eutheria</taxon>
        <taxon>Laurasiatheria</taxon>
        <taxon>Carnivora</taxon>
        <taxon>Caniformia</taxon>
        <taxon>Pinnipedia</taxon>
        <taxon>Otariidae</taxon>
        <taxon>Callorhinus</taxon>
    </lineage>
</organism>